<evidence type="ECO:0000256" key="4">
    <source>
        <dbReference type="ARBA" id="ARBA00022679"/>
    </source>
</evidence>
<comment type="subcellular location">
    <subcellularLocation>
        <location evidence="6">Cytoplasm</location>
    </subcellularLocation>
</comment>
<keyword evidence="6" id="KW-0963">Cytoplasm</keyword>
<dbReference type="STRING" id="1801677.A2365_03970"/>
<dbReference type="HAMAP" id="MF_00008">
    <property type="entry name" value="Thymidy_synth_bact"/>
    <property type="match status" value="1"/>
</dbReference>
<dbReference type="EC" id="2.1.1.45" evidence="2 6"/>
<comment type="pathway">
    <text evidence="1 6">Pyrimidine metabolism; dTTP biosynthesis.</text>
</comment>
<feature type="binding site" evidence="6">
    <location>
        <position position="272"/>
    </location>
    <ligand>
        <name>(6R)-5,10-methylene-5,6,7,8-tetrahydrofolate</name>
        <dbReference type="ChEBI" id="CHEBI:15636"/>
    </ligand>
</feature>
<evidence type="ECO:0000313" key="8">
    <source>
        <dbReference type="EMBL" id="OGZ27767.1"/>
    </source>
</evidence>
<feature type="binding site" description="in other chain" evidence="6">
    <location>
        <position position="186"/>
    </location>
    <ligand>
        <name>dUMP</name>
        <dbReference type="ChEBI" id="CHEBI:246422"/>
        <note>ligand shared between dimeric partners</note>
    </ligand>
</feature>
<dbReference type="GO" id="GO:0006575">
    <property type="term" value="P:modified amino acid metabolic process"/>
    <property type="evidence" value="ECO:0007669"/>
    <property type="project" value="UniProtKB-ARBA"/>
</dbReference>
<proteinExistence type="inferred from homology"/>
<comment type="similarity">
    <text evidence="6">Belongs to the thymidylate synthase family. Bacterial-type ThyA subfamily.</text>
</comment>
<evidence type="ECO:0000256" key="2">
    <source>
        <dbReference type="ARBA" id="ARBA00011947"/>
    </source>
</evidence>
<dbReference type="GO" id="GO:0032259">
    <property type="term" value="P:methylation"/>
    <property type="evidence" value="ECO:0007669"/>
    <property type="project" value="UniProtKB-KW"/>
</dbReference>
<feature type="binding site" evidence="6">
    <location>
        <position position="178"/>
    </location>
    <ligand>
        <name>(6R)-5,10-methylene-5,6,7,8-tetrahydrofolate</name>
        <dbReference type="ChEBI" id="CHEBI:15636"/>
    </ligand>
</feature>
<accession>A0A1G2EPV1</accession>
<evidence type="ECO:0000256" key="6">
    <source>
        <dbReference type="HAMAP-Rule" id="MF_00008"/>
    </source>
</evidence>
<dbReference type="Pfam" id="PF00303">
    <property type="entry name" value="Thymidylat_synt"/>
    <property type="match status" value="1"/>
</dbReference>
<dbReference type="GO" id="GO:0006231">
    <property type="term" value="P:dTMP biosynthetic process"/>
    <property type="evidence" value="ECO:0007669"/>
    <property type="project" value="UniProtKB-UniRule"/>
</dbReference>
<dbReference type="Proteomes" id="UP000177740">
    <property type="component" value="Unassembled WGS sequence"/>
</dbReference>
<evidence type="ECO:0000259" key="7">
    <source>
        <dbReference type="Pfam" id="PF00303"/>
    </source>
</evidence>
<comment type="caution">
    <text evidence="6">Lacks conserved residue(s) required for the propagation of feature annotation.</text>
</comment>
<dbReference type="GO" id="GO:0006235">
    <property type="term" value="P:dTTP biosynthetic process"/>
    <property type="evidence" value="ECO:0007669"/>
    <property type="project" value="UniProtKB-UniRule"/>
</dbReference>
<dbReference type="EMBL" id="MHMM01000004">
    <property type="protein sequence ID" value="OGZ27767.1"/>
    <property type="molecule type" value="Genomic_DNA"/>
</dbReference>
<dbReference type="PRINTS" id="PR00108">
    <property type="entry name" value="THYMDSNTHASE"/>
</dbReference>
<dbReference type="NCBIfam" id="NF002497">
    <property type="entry name" value="PRK01827.1-3"/>
    <property type="match status" value="1"/>
</dbReference>
<feature type="active site" description="Nucleophile" evidence="6">
    <location>
        <position position="155"/>
    </location>
</feature>
<gene>
    <name evidence="6" type="primary">thyA</name>
    <name evidence="8" type="ORF">A2365_03970</name>
</gene>
<organism evidence="8 9">
    <name type="scientific">Candidatus Nealsonbacteria bacterium RIFOXYB1_FULL_40_15</name>
    <dbReference type="NCBI Taxonomy" id="1801677"/>
    <lineage>
        <taxon>Bacteria</taxon>
        <taxon>Candidatus Nealsoniibacteriota</taxon>
    </lineage>
</organism>
<keyword evidence="3 6" id="KW-0489">Methyltransferase</keyword>
<dbReference type="SUPFAM" id="SSF55831">
    <property type="entry name" value="Thymidylate synthase/dCMP hydroxymethylase"/>
    <property type="match status" value="1"/>
</dbReference>
<dbReference type="InterPro" id="IPR000398">
    <property type="entry name" value="Thymidylate_synthase"/>
</dbReference>
<reference evidence="8 9" key="1">
    <citation type="journal article" date="2016" name="Nat. Commun.">
        <title>Thousands of microbial genomes shed light on interconnected biogeochemical processes in an aquifer system.</title>
        <authorList>
            <person name="Anantharaman K."/>
            <person name="Brown C.T."/>
            <person name="Hug L.A."/>
            <person name="Sharon I."/>
            <person name="Castelle C.J."/>
            <person name="Probst A.J."/>
            <person name="Thomas B.C."/>
            <person name="Singh A."/>
            <person name="Wilkins M.J."/>
            <person name="Karaoz U."/>
            <person name="Brodie E.L."/>
            <person name="Williams K.H."/>
            <person name="Hubbard S.S."/>
            <person name="Banfield J.F."/>
        </authorList>
    </citation>
    <scope>NUCLEOTIDE SEQUENCE [LARGE SCALE GENOMIC DNA]</scope>
</reference>
<comment type="function">
    <text evidence="6">Catalyzes the reductive methylation of 2'-deoxyuridine-5'-monophosphate (dUMP) to 2'-deoxythymidine-5'-monophosphate (dTMP) while utilizing 5,10-methylenetetrahydrofolate (mTHF) as the methyl donor and reductant in the reaction, yielding dihydrofolate (DHF) as a by-product. This enzymatic reaction provides an intracellular de novo source of dTMP, an essential precursor for DNA biosynthesis.</text>
</comment>
<comment type="caution">
    <text evidence="8">The sequence shown here is derived from an EMBL/GenBank/DDBJ whole genome shotgun (WGS) entry which is preliminary data.</text>
</comment>
<dbReference type="InterPro" id="IPR045097">
    <property type="entry name" value="Thymidate_synth/dCMP_Mease"/>
</dbReference>
<dbReference type="AlphaFoldDB" id="A0A1G2EPV1"/>
<sequence length="273" mass="31528">MKQYLELLDHVLKNGERKGDPQGVGNIAVCGYQMRFRMDDGFPLMTTKKMPLKSIIIELLWFLRGDTNVKFLQDNKVTIWDEWATPESCARYGLPPGELGPIYGEKWRRWKKRDGGAIDQIKNVVDEIKKFPDSRRLVVTSWDPEDVDKVFVAPCHCFFKFFVANGKLSLHLFQRSCDIFLGVPFNIASYSLLLTMMAQVTGLKAHEFVHTLSDAHIYLNHIEQVKLQLTREPRVLPKMTLNPDIKDIFNFKLEDFKLEGYDPYPSIKGDIAV</sequence>
<comment type="catalytic activity">
    <reaction evidence="6">
        <text>dUMP + (6R)-5,10-methylene-5,6,7,8-tetrahydrofolate = 7,8-dihydrofolate + dTMP</text>
        <dbReference type="Rhea" id="RHEA:12104"/>
        <dbReference type="ChEBI" id="CHEBI:15636"/>
        <dbReference type="ChEBI" id="CHEBI:57451"/>
        <dbReference type="ChEBI" id="CHEBI:63528"/>
        <dbReference type="ChEBI" id="CHEBI:246422"/>
        <dbReference type="EC" id="2.1.1.45"/>
    </reaction>
</comment>
<dbReference type="InterPro" id="IPR023451">
    <property type="entry name" value="Thymidate_synth/dCMP_Mease_dom"/>
</dbReference>
<feature type="binding site" description="in other chain" evidence="6">
    <location>
        <begin position="175"/>
        <end position="178"/>
    </location>
    <ligand>
        <name>dUMP</name>
        <dbReference type="ChEBI" id="CHEBI:246422"/>
        <note>ligand shared between dimeric partners</note>
    </ligand>
</feature>
<dbReference type="PANTHER" id="PTHR11548">
    <property type="entry name" value="THYMIDYLATE SYNTHASE 1"/>
    <property type="match status" value="1"/>
</dbReference>
<comment type="subunit">
    <text evidence="6">Homodimer.</text>
</comment>
<dbReference type="GO" id="GO:0005829">
    <property type="term" value="C:cytosol"/>
    <property type="evidence" value="ECO:0007669"/>
    <property type="project" value="TreeGrafter"/>
</dbReference>
<feature type="binding site" description="in other chain" evidence="6">
    <location>
        <begin position="216"/>
        <end position="218"/>
    </location>
    <ligand>
        <name>dUMP</name>
        <dbReference type="ChEBI" id="CHEBI:246422"/>
        <note>ligand shared between dimeric partners</note>
    </ligand>
</feature>
<dbReference type="UniPathway" id="UPA00575"/>
<dbReference type="PANTHER" id="PTHR11548:SF9">
    <property type="entry name" value="THYMIDYLATE SYNTHASE"/>
    <property type="match status" value="1"/>
</dbReference>
<name>A0A1G2EPV1_9BACT</name>
<dbReference type="FunFam" id="3.30.572.10:FF:000007">
    <property type="entry name" value="thymidylate synthase isoform X2"/>
    <property type="match status" value="1"/>
</dbReference>
<dbReference type="CDD" id="cd00351">
    <property type="entry name" value="TS_Pyrimidine_HMase"/>
    <property type="match status" value="1"/>
</dbReference>
<evidence type="ECO:0000256" key="1">
    <source>
        <dbReference type="ARBA" id="ARBA00004992"/>
    </source>
</evidence>
<protein>
    <recommendedName>
        <fullName evidence="2 6">Thymidylate synthase</fullName>
        <shortName evidence="6">TS</shortName>
        <shortName evidence="6">TSase</shortName>
        <ecNumber evidence="2 6">2.1.1.45</ecNumber>
    </recommendedName>
</protein>
<dbReference type="GO" id="GO:0004799">
    <property type="term" value="F:thymidylate synthase activity"/>
    <property type="evidence" value="ECO:0007669"/>
    <property type="project" value="UniProtKB-UniRule"/>
</dbReference>
<evidence type="ECO:0000313" key="9">
    <source>
        <dbReference type="Proteomes" id="UP000177740"/>
    </source>
</evidence>
<dbReference type="Gene3D" id="3.30.572.10">
    <property type="entry name" value="Thymidylate synthase/dCMP hydroxymethylase domain"/>
    <property type="match status" value="1"/>
</dbReference>
<evidence type="ECO:0000256" key="3">
    <source>
        <dbReference type="ARBA" id="ARBA00022603"/>
    </source>
</evidence>
<feature type="domain" description="Thymidylate synthase/dCMP hydroxymethylase" evidence="7">
    <location>
        <begin position="2"/>
        <end position="273"/>
    </location>
</feature>
<dbReference type="NCBIfam" id="TIGR03284">
    <property type="entry name" value="thym_sym"/>
    <property type="match status" value="2"/>
</dbReference>
<feature type="binding site" evidence="6">
    <location>
        <begin position="135"/>
        <end position="136"/>
    </location>
    <ligand>
        <name>dUMP</name>
        <dbReference type="ChEBI" id="CHEBI:246422"/>
        <note>ligand shared between dimeric partners</note>
    </ligand>
</feature>
<dbReference type="InterPro" id="IPR036926">
    <property type="entry name" value="Thymidate_synth/dCMP_Mease_sf"/>
</dbReference>
<evidence type="ECO:0000256" key="5">
    <source>
        <dbReference type="ARBA" id="ARBA00022727"/>
    </source>
</evidence>
<keyword evidence="5 6" id="KW-0545">Nucleotide biosynthesis</keyword>
<keyword evidence="4 6" id="KW-0808">Transferase</keyword>